<dbReference type="AlphaFoldDB" id="A0A812A0Y4"/>
<name>A0A812A0Y4_9EURY</name>
<dbReference type="Proteomes" id="UP000614580">
    <property type="component" value="Unassembled WGS sequence"/>
</dbReference>
<dbReference type="Pfam" id="PF13635">
    <property type="entry name" value="DUF4143"/>
    <property type="match status" value="1"/>
</dbReference>
<evidence type="ECO:0000313" key="3">
    <source>
        <dbReference type="Proteomes" id="UP000614580"/>
    </source>
</evidence>
<evidence type="ECO:0000259" key="1">
    <source>
        <dbReference type="Pfam" id="PF13635"/>
    </source>
</evidence>
<gene>
    <name evidence="2" type="ORF">DNFNHJIP_00080</name>
</gene>
<dbReference type="EMBL" id="CAJHZY010000006">
    <property type="protein sequence ID" value="CAD7766682.1"/>
    <property type="molecule type" value="Genomic_DNA"/>
</dbReference>
<feature type="domain" description="DUF4143" evidence="1">
    <location>
        <begin position="13"/>
        <end position="65"/>
    </location>
</feature>
<dbReference type="InterPro" id="IPR025420">
    <property type="entry name" value="DUF4143"/>
</dbReference>
<dbReference type="PANTHER" id="PTHR33295:SF8">
    <property type="entry name" value="AAA+ ATPASE DOMAIN-CONTAINING PROTEIN"/>
    <property type="match status" value="1"/>
</dbReference>
<reference evidence="2" key="1">
    <citation type="submission" date="2020-12" db="EMBL/GenBank/DDBJ databases">
        <authorList>
            <person name="Hahn C.J."/>
            <person name="Laso-Perez R."/>
            <person name="Vulcano F."/>
            <person name="Vaziourakis K.-M."/>
            <person name="Stokke R."/>
            <person name="Steen I.H."/>
            <person name="Teske A."/>
            <person name="Boetius A."/>
            <person name="Liebeke M."/>
            <person name="Amann R."/>
            <person name="Knittel K."/>
        </authorList>
    </citation>
    <scope>NUCLEOTIDE SEQUENCE</scope>
    <source>
        <strain evidence="2">Gfbio:c6db26ca-90af-429b-aeed-0e3e8aed0b5e:GoM-Arc1_AMV-AAA_792_C10</strain>
    </source>
</reference>
<comment type="caution">
    <text evidence="2">The sequence shown here is derived from an EMBL/GenBank/DDBJ whole genome shotgun (WGS) entry which is preliminary data.</text>
</comment>
<proteinExistence type="predicted"/>
<protein>
    <recommendedName>
        <fullName evidence="1">DUF4143 domain-containing protein</fullName>
    </recommendedName>
</protein>
<organism evidence="2 3">
    <name type="scientific">Candidatus Argoarchaeum ethanivorans</name>
    <dbReference type="NCBI Taxonomy" id="2608793"/>
    <lineage>
        <taxon>Archaea</taxon>
        <taxon>Methanobacteriati</taxon>
        <taxon>Methanobacteriota</taxon>
        <taxon>Stenosarchaea group</taxon>
        <taxon>Methanomicrobia</taxon>
        <taxon>Methanosarcinales</taxon>
        <taxon>Methanosarcinales incertae sedis</taxon>
        <taxon>GOM Arc I cluster</taxon>
        <taxon>Candidatus Argoarchaeum</taxon>
    </lineage>
</organism>
<evidence type="ECO:0000313" key="2">
    <source>
        <dbReference type="EMBL" id="CAD7766682.1"/>
    </source>
</evidence>
<accession>A0A812A0Y4</accession>
<dbReference type="PANTHER" id="PTHR33295">
    <property type="entry name" value="ATPASE"/>
    <property type="match status" value="1"/>
</dbReference>
<sequence>MDTGLRNVVSFKFSEDIGRAIENLVFIELKRRSSQTEIYYWKNRGEVDFVIKNGMKVEELIQVCYSINEETEKREVRALVAALDEFGLVEGLIITDDIEREEEIGGRRIVFMPLWKWLLEAP</sequence>